<keyword evidence="1" id="KW-0812">Transmembrane</keyword>
<dbReference type="Proteomes" id="UP000176445">
    <property type="component" value="Unassembled WGS sequence"/>
</dbReference>
<accession>A0A1F6CHL0</accession>
<dbReference type="AlphaFoldDB" id="A0A1F6CHL0"/>
<comment type="caution">
    <text evidence="2">The sequence shown here is derived from an EMBL/GenBank/DDBJ whole genome shotgun (WGS) entry which is preliminary data.</text>
</comment>
<keyword evidence="1" id="KW-1133">Transmembrane helix</keyword>
<protein>
    <recommendedName>
        <fullName evidence="4">YggT family protein</fullName>
    </recommendedName>
</protein>
<reference evidence="2 3" key="1">
    <citation type="journal article" date="2016" name="Nat. Commun.">
        <title>Thousands of microbial genomes shed light on interconnected biogeochemical processes in an aquifer system.</title>
        <authorList>
            <person name="Anantharaman K."/>
            <person name="Brown C.T."/>
            <person name="Hug L.A."/>
            <person name="Sharon I."/>
            <person name="Castelle C.J."/>
            <person name="Probst A.J."/>
            <person name="Thomas B.C."/>
            <person name="Singh A."/>
            <person name="Wilkins M.J."/>
            <person name="Karaoz U."/>
            <person name="Brodie E.L."/>
            <person name="Williams K.H."/>
            <person name="Hubbard S.S."/>
            <person name="Banfield J.F."/>
        </authorList>
    </citation>
    <scope>NUCLEOTIDE SEQUENCE [LARGE SCALE GENOMIC DNA]</scope>
</reference>
<feature type="transmembrane region" description="Helical" evidence="1">
    <location>
        <begin position="84"/>
        <end position="106"/>
    </location>
</feature>
<evidence type="ECO:0008006" key="4">
    <source>
        <dbReference type="Google" id="ProtNLM"/>
    </source>
</evidence>
<evidence type="ECO:0000313" key="3">
    <source>
        <dbReference type="Proteomes" id="UP000176445"/>
    </source>
</evidence>
<evidence type="ECO:0000313" key="2">
    <source>
        <dbReference type="EMBL" id="OGG48726.1"/>
    </source>
</evidence>
<keyword evidence="1" id="KW-0472">Membrane</keyword>
<dbReference type="EMBL" id="MFKW01000086">
    <property type="protein sequence ID" value="OGG48726.1"/>
    <property type="molecule type" value="Genomic_DNA"/>
</dbReference>
<evidence type="ECO:0000256" key="1">
    <source>
        <dbReference type="SAM" id="Phobius"/>
    </source>
</evidence>
<sequence length="112" mass="12377">MTELVYQRAYYYYPTLFAERVVYTVIGLIQFMLALRFVLVLLGANASAGFVAWVYSVTNQLAAPFLGAFPALNLAGFTVELSIIFAMIGYAIIGWLITGIISFISASLHRLP</sequence>
<feature type="transmembrane region" description="Helical" evidence="1">
    <location>
        <begin position="21"/>
        <end position="44"/>
    </location>
</feature>
<feature type="transmembrane region" description="Helical" evidence="1">
    <location>
        <begin position="50"/>
        <end position="72"/>
    </location>
</feature>
<organism evidence="2 3">
    <name type="scientific">Candidatus Kaiserbacteria bacterium RIFCSPHIGHO2_01_FULL_54_36b</name>
    <dbReference type="NCBI Taxonomy" id="1798483"/>
    <lineage>
        <taxon>Bacteria</taxon>
        <taxon>Candidatus Kaiseribacteriota</taxon>
    </lineage>
</organism>
<name>A0A1F6CHL0_9BACT</name>
<gene>
    <name evidence="2" type="ORF">A2704_03195</name>
</gene>
<proteinExistence type="predicted"/>